<comment type="subcellular location">
    <subcellularLocation>
        <location evidence="1 10">Cytoplasm</location>
    </subcellularLocation>
</comment>
<dbReference type="Proteomes" id="UP000184088">
    <property type="component" value="Unassembled WGS sequence"/>
</dbReference>
<dbReference type="Gene3D" id="3.10.150.10">
    <property type="entry name" value="DNA Polymerase III, subunit A, domain 2"/>
    <property type="match status" value="1"/>
</dbReference>
<dbReference type="NCBIfam" id="TIGR00663">
    <property type="entry name" value="dnan"/>
    <property type="match status" value="1"/>
</dbReference>
<dbReference type="CDD" id="cd00140">
    <property type="entry name" value="beta_clamp"/>
    <property type="match status" value="1"/>
</dbReference>
<evidence type="ECO:0000256" key="8">
    <source>
        <dbReference type="ARBA" id="ARBA00022932"/>
    </source>
</evidence>
<evidence type="ECO:0000259" key="13">
    <source>
        <dbReference type="Pfam" id="PF02768"/>
    </source>
</evidence>
<evidence type="ECO:0000256" key="2">
    <source>
        <dbReference type="ARBA" id="ARBA00010752"/>
    </source>
</evidence>
<keyword evidence="8 10" id="KW-0239">DNA-directed DNA polymerase</keyword>
<dbReference type="InterPro" id="IPR022634">
    <property type="entry name" value="DNA_polIII_beta_N"/>
</dbReference>
<dbReference type="Pfam" id="PF02768">
    <property type="entry name" value="DNA_pol3_beta_3"/>
    <property type="match status" value="1"/>
</dbReference>
<evidence type="ECO:0000256" key="6">
    <source>
        <dbReference type="ARBA" id="ARBA00022695"/>
    </source>
</evidence>
<feature type="domain" description="DNA polymerase III beta sliding clamp N-terminal" evidence="11">
    <location>
        <begin position="1"/>
        <end position="116"/>
    </location>
</feature>
<reference evidence="14 15" key="1">
    <citation type="submission" date="2016-11" db="EMBL/GenBank/DDBJ databases">
        <authorList>
            <person name="Jaros S."/>
            <person name="Januszkiewicz K."/>
            <person name="Wedrychowicz H."/>
        </authorList>
    </citation>
    <scope>NUCLEOTIDE SEQUENCE [LARGE SCALE GENOMIC DNA]</scope>
    <source>
        <strain evidence="14 15">DSM 17918</strain>
    </source>
</reference>
<keyword evidence="7 10" id="KW-0235">DNA replication</keyword>
<dbReference type="SUPFAM" id="SSF55979">
    <property type="entry name" value="DNA clamp"/>
    <property type="match status" value="3"/>
</dbReference>
<evidence type="ECO:0000256" key="3">
    <source>
        <dbReference type="ARBA" id="ARBA00021035"/>
    </source>
</evidence>
<sequence>MKIEVLKEELMDVLEAVGTTVAQKSTLPVLQAVLLEAEDGKLTIYGIDGTASARGTVYVEQEKAGVTCINYVLFKDVVKSLPNNNITIETDEHSCKFSCNNATFELVTYNPQDFPKPFGQTTQTSLQVNQQEFKATVSKVLPFVAPVEGTMPALTGVNFEIEDGRMTLVGCDGYRIAVTTIKGICEDEIKTSFVLPAKYVKEIARLCSADEDELQICIPSSGNTVSFELPNVVINIQRIAGNYPNWKKIIPAEFGATVRVNKDDLYGALERASLVFDDARERKTVLNIKNNQILITAQSDTSKVEESISAKADAEFRVGFNTRYLIDVLKQIESENIALKFVKADPISPVYVKDDNFAAFVLPIKLKEEQKTTAA</sequence>
<dbReference type="Pfam" id="PF00712">
    <property type="entry name" value="DNA_pol3_beta"/>
    <property type="match status" value="1"/>
</dbReference>
<evidence type="ECO:0000256" key="1">
    <source>
        <dbReference type="ARBA" id="ARBA00004496"/>
    </source>
</evidence>
<proteinExistence type="inferred from homology"/>
<dbReference type="AlphaFoldDB" id="A0A1M5EC72"/>
<organism evidence="14 15">
    <name type="scientific">Caldanaerobius fijiensis DSM 17918</name>
    <dbReference type="NCBI Taxonomy" id="1121256"/>
    <lineage>
        <taxon>Bacteria</taxon>
        <taxon>Bacillati</taxon>
        <taxon>Bacillota</taxon>
        <taxon>Clostridia</taxon>
        <taxon>Thermoanaerobacterales</taxon>
        <taxon>Thermoanaerobacteraceae</taxon>
        <taxon>Caldanaerobius</taxon>
    </lineage>
</organism>
<evidence type="ECO:0000259" key="12">
    <source>
        <dbReference type="Pfam" id="PF02767"/>
    </source>
</evidence>
<feature type="domain" description="DNA polymerase III beta sliding clamp C-terminal" evidence="13">
    <location>
        <begin position="247"/>
        <end position="364"/>
    </location>
</feature>
<dbReference type="GO" id="GO:0006271">
    <property type="term" value="P:DNA strand elongation involved in DNA replication"/>
    <property type="evidence" value="ECO:0007669"/>
    <property type="project" value="TreeGrafter"/>
</dbReference>
<dbReference type="GO" id="GO:0008408">
    <property type="term" value="F:3'-5' exonuclease activity"/>
    <property type="evidence" value="ECO:0007669"/>
    <property type="project" value="InterPro"/>
</dbReference>
<keyword evidence="15" id="KW-1185">Reference proteome</keyword>
<evidence type="ECO:0000259" key="11">
    <source>
        <dbReference type="Pfam" id="PF00712"/>
    </source>
</evidence>
<keyword evidence="5 10" id="KW-0808">Transferase</keyword>
<protein>
    <recommendedName>
        <fullName evidence="3 10">Beta sliding clamp</fullName>
    </recommendedName>
</protein>
<dbReference type="SMART" id="SM00480">
    <property type="entry name" value="POL3Bc"/>
    <property type="match status" value="1"/>
</dbReference>
<dbReference type="GO" id="GO:0003887">
    <property type="term" value="F:DNA-directed DNA polymerase activity"/>
    <property type="evidence" value="ECO:0007669"/>
    <property type="project" value="UniProtKB-UniRule"/>
</dbReference>
<evidence type="ECO:0000256" key="4">
    <source>
        <dbReference type="ARBA" id="ARBA00022490"/>
    </source>
</evidence>
<dbReference type="EMBL" id="FQVH01000043">
    <property type="protein sequence ID" value="SHF76681.1"/>
    <property type="molecule type" value="Genomic_DNA"/>
</dbReference>
<dbReference type="GO" id="GO:0009360">
    <property type="term" value="C:DNA polymerase III complex"/>
    <property type="evidence" value="ECO:0007669"/>
    <property type="project" value="InterPro"/>
</dbReference>
<dbReference type="InterPro" id="IPR001001">
    <property type="entry name" value="DNA_polIII_beta"/>
</dbReference>
<evidence type="ECO:0000256" key="5">
    <source>
        <dbReference type="ARBA" id="ARBA00022679"/>
    </source>
</evidence>
<evidence type="ECO:0000313" key="15">
    <source>
        <dbReference type="Proteomes" id="UP000184088"/>
    </source>
</evidence>
<feature type="domain" description="DNA polymerase III beta sliding clamp central" evidence="12">
    <location>
        <begin position="127"/>
        <end position="245"/>
    </location>
</feature>
<keyword evidence="9" id="KW-0238">DNA-binding</keyword>
<dbReference type="RefSeq" id="WP_073346008.1">
    <property type="nucleotide sequence ID" value="NZ_FQVH01000043.1"/>
</dbReference>
<gene>
    <name evidence="14" type="ORF">SAMN02746089_02520</name>
</gene>
<evidence type="ECO:0000256" key="9">
    <source>
        <dbReference type="ARBA" id="ARBA00023125"/>
    </source>
</evidence>
<keyword evidence="4 10" id="KW-0963">Cytoplasm</keyword>
<keyword evidence="6 10" id="KW-0548">Nucleotidyltransferase</keyword>
<dbReference type="InterPro" id="IPR022635">
    <property type="entry name" value="DNA_polIII_beta_C"/>
</dbReference>
<dbReference type="InterPro" id="IPR046938">
    <property type="entry name" value="DNA_clamp_sf"/>
</dbReference>
<dbReference type="GO" id="GO:0005737">
    <property type="term" value="C:cytoplasm"/>
    <property type="evidence" value="ECO:0007669"/>
    <property type="project" value="UniProtKB-SubCell"/>
</dbReference>
<accession>A0A1M5EC72</accession>
<comment type="subunit">
    <text evidence="10">Forms a ring-shaped head-to-tail homodimer around DNA.</text>
</comment>
<evidence type="ECO:0000256" key="10">
    <source>
        <dbReference type="PIRNR" id="PIRNR000804"/>
    </source>
</evidence>
<dbReference type="PANTHER" id="PTHR30478">
    <property type="entry name" value="DNA POLYMERASE III SUBUNIT BETA"/>
    <property type="match status" value="1"/>
</dbReference>
<name>A0A1M5EC72_9THEO</name>
<dbReference type="PANTHER" id="PTHR30478:SF0">
    <property type="entry name" value="BETA SLIDING CLAMP"/>
    <property type="match status" value="1"/>
</dbReference>
<dbReference type="GO" id="GO:0003677">
    <property type="term" value="F:DNA binding"/>
    <property type="evidence" value="ECO:0007669"/>
    <property type="project" value="UniProtKB-UniRule"/>
</dbReference>
<dbReference type="Gene3D" id="3.70.10.10">
    <property type="match status" value="1"/>
</dbReference>
<evidence type="ECO:0000313" key="14">
    <source>
        <dbReference type="EMBL" id="SHF76681.1"/>
    </source>
</evidence>
<dbReference type="PIRSF" id="PIRSF000804">
    <property type="entry name" value="DNA_pol_III_b"/>
    <property type="match status" value="1"/>
</dbReference>
<dbReference type="STRING" id="1121256.SAMN02746089_02520"/>
<evidence type="ECO:0000256" key="7">
    <source>
        <dbReference type="ARBA" id="ARBA00022705"/>
    </source>
</evidence>
<comment type="function">
    <text evidence="10">Confers DNA tethering and processivity to DNA polymerases and other proteins. Acts as a clamp, forming a ring around DNA (a reaction catalyzed by the clamp-loading complex) which diffuses in an ATP-independent manner freely and bidirectionally along dsDNA. Initially characterized for its ability to contact the catalytic subunit of DNA polymerase III (Pol III), a complex, multichain enzyme responsible for most of the replicative synthesis in bacteria; Pol III exhibits 3'-5' exonuclease proofreading activity. The beta chain is required for initiation of replication as well as for processivity of DNA replication.</text>
</comment>
<dbReference type="Pfam" id="PF02767">
    <property type="entry name" value="DNA_pol3_beta_2"/>
    <property type="match status" value="1"/>
</dbReference>
<dbReference type="InterPro" id="IPR022637">
    <property type="entry name" value="DNA_polIII_beta_cen"/>
</dbReference>
<comment type="similarity">
    <text evidence="2 10">Belongs to the beta sliding clamp family.</text>
</comment>